<evidence type="ECO:0000259" key="3">
    <source>
        <dbReference type="Pfam" id="PF13194"/>
    </source>
</evidence>
<feature type="transmembrane region" description="Helical" evidence="1">
    <location>
        <begin position="39"/>
        <end position="58"/>
    </location>
</feature>
<dbReference type="STRING" id="1249552.PS2015_1080"/>
<dbReference type="OrthoDB" id="9813718at2"/>
<feature type="transmembrane region" description="Helical" evidence="1">
    <location>
        <begin position="178"/>
        <end position="197"/>
    </location>
</feature>
<feature type="transmembrane region" description="Helical" evidence="1">
    <location>
        <begin position="146"/>
        <end position="163"/>
    </location>
</feature>
<evidence type="ECO:0000259" key="2">
    <source>
        <dbReference type="Pfam" id="PF02308"/>
    </source>
</evidence>
<dbReference type="KEGG" id="pspi:PS2015_1080"/>
<dbReference type="PATRIC" id="fig|1249552.3.peg.1086"/>
<keyword evidence="1" id="KW-0472">Membrane</keyword>
<dbReference type="InterPro" id="IPR049177">
    <property type="entry name" value="MgtC_SapB_SrpB_YhiD_N"/>
</dbReference>
<dbReference type="PANTHER" id="PTHR39084:SF1">
    <property type="entry name" value="DUF4010 DOMAIN-CONTAINING PROTEIN"/>
    <property type="match status" value="1"/>
</dbReference>
<dbReference type="InterPro" id="IPR025105">
    <property type="entry name" value="DUF4010"/>
</dbReference>
<proteinExistence type="predicted"/>
<feature type="transmembrane region" description="Helical" evidence="1">
    <location>
        <begin position="204"/>
        <end position="225"/>
    </location>
</feature>
<feature type="transmembrane region" description="Helical" evidence="1">
    <location>
        <begin position="267"/>
        <end position="287"/>
    </location>
</feature>
<feature type="transmembrane region" description="Helical" evidence="1">
    <location>
        <begin position="64"/>
        <end position="83"/>
    </location>
</feature>
<keyword evidence="5" id="KW-1185">Reference proteome</keyword>
<feature type="transmembrane region" description="Helical" evidence="1">
    <location>
        <begin position="6"/>
        <end position="27"/>
    </location>
</feature>
<keyword evidence="1" id="KW-0812">Transmembrane</keyword>
<feature type="transmembrane region" description="Helical" evidence="1">
    <location>
        <begin position="338"/>
        <end position="357"/>
    </location>
</feature>
<feature type="transmembrane region" description="Helical" evidence="1">
    <location>
        <begin position="237"/>
        <end position="255"/>
    </location>
</feature>
<dbReference type="RefSeq" id="WP_058021255.1">
    <property type="nucleotide sequence ID" value="NZ_CP013189.1"/>
</dbReference>
<dbReference type="AlphaFoldDB" id="A0A0S2KCM6"/>
<dbReference type="Proteomes" id="UP000065641">
    <property type="component" value="Chromosome"/>
</dbReference>
<reference evidence="4 5" key="1">
    <citation type="submission" date="2015-11" db="EMBL/GenBank/DDBJ databases">
        <authorList>
            <person name="Zhang Y."/>
            <person name="Guo Z."/>
        </authorList>
    </citation>
    <scope>NUCLEOTIDE SEQUENCE [LARGE SCALE GENOMIC DNA]</scope>
    <source>
        <strain evidence="4 5">KCTC 32221</strain>
    </source>
</reference>
<keyword evidence="1" id="KW-1133">Transmembrane helix</keyword>
<feature type="domain" description="MgtC/SapB/SrpB/YhiD N-terminal" evidence="2">
    <location>
        <begin position="11"/>
        <end position="136"/>
    </location>
</feature>
<name>A0A0S2KCM6_9GAMM</name>
<evidence type="ECO:0000313" key="5">
    <source>
        <dbReference type="Proteomes" id="UP000065641"/>
    </source>
</evidence>
<feature type="transmembrane region" description="Helical" evidence="1">
    <location>
        <begin position="307"/>
        <end position="326"/>
    </location>
</feature>
<organism evidence="4 5">
    <name type="scientific">Pseudohongiella spirulinae</name>
    <dbReference type="NCBI Taxonomy" id="1249552"/>
    <lineage>
        <taxon>Bacteria</taxon>
        <taxon>Pseudomonadati</taxon>
        <taxon>Pseudomonadota</taxon>
        <taxon>Gammaproteobacteria</taxon>
        <taxon>Pseudomonadales</taxon>
        <taxon>Pseudohongiellaceae</taxon>
        <taxon>Pseudohongiella</taxon>
    </lineage>
</organism>
<accession>A0A0S2KCM6</accession>
<dbReference type="EMBL" id="CP013189">
    <property type="protein sequence ID" value="ALO45743.1"/>
    <property type="molecule type" value="Genomic_DNA"/>
</dbReference>
<sequence>MDIDYQLALNLTAALVVGLLIGSERGWSGREANEGSRVAGLRTFGIIGVLGGVSAISAQQFGNWLLVSVFAAVAALVVVAHVLDFKTNQDRGTTTAFAMLLTFLLAAWAAAGQQLAALGAAVVVVALLGYKRVLHRWLGQISQQEFSSGVILLLISVVMLPLLPDQGFGPWQALNPYWIWWMVVLISGLSFVGYIAVKLTGARMGVLIIALAGALASSTAVTITLANFCHKSARKHLYIAGILLAGSVMFARVLIEVLVVNPALLSLVILPLGLMGVGMVVAAGFIWRRHQQAPANLAEQVKLPNPLQLKTAMQFGLLLAVILLLSKALVAWFGDSGIYALALASGLIDVDAITLSLSRMATEELAPPVAANGILMAAVVNTLVKGVIFAYITGLKQNIWFVAVLALALMPGMLAGIWIGVGS</sequence>
<dbReference type="Pfam" id="PF02308">
    <property type="entry name" value="MgtC"/>
    <property type="match status" value="1"/>
</dbReference>
<evidence type="ECO:0000313" key="4">
    <source>
        <dbReference type="EMBL" id="ALO45743.1"/>
    </source>
</evidence>
<protein>
    <submittedName>
        <fullName evidence="4">Uncharacterized conserved membrane protein</fullName>
    </submittedName>
</protein>
<feature type="domain" description="DUF4010" evidence="3">
    <location>
        <begin position="184"/>
        <end position="391"/>
    </location>
</feature>
<evidence type="ECO:0000256" key="1">
    <source>
        <dbReference type="SAM" id="Phobius"/>
    </source>
</evidence>
<dbReference type="Pfam" id="PF13194">
    <property type="entry name" value="DUF4010"/>
    <property type="match status" value="1"/>
</dbReference>
<feature type="transmembrane region" description="Helical" evidence="1">
    <location>
        <begin position="369"/>
        <end position="392"/>
    </location>
</feature>
<dbReference type="PANTHER" id="PTHR39084">
    <property type="entry name" value="MEMBRANE PROTEIN-RELATED"/>
    <property type="match status" value="1"/>
</dbReference>
<feature type="transmembrane region" description="Helical" evidence="1">
    <location>
        <begin position="399"/>
        <end position="421"/>
    </location>
</feature>
<gene>
    <name evidence="4" type="ORF">PS2015_1080</name>
</gene>